<keyword evidence="1" id="KW-0812">Transmembrane</keyword>
<feature type="transmembrane region" description="Helical" evidence="1">
    <location>
        <begin position="233"/>
        <end position="256"/>
    </location>
</feature>
<organism evidence="2">
    <name type="scientific">freshwater metagenome</name>
    <dbReference type="NCBI Taxonomy" id="449393"/>
    <lineage>
        <taxon>unclassified sequences</taxon>
        <taxon>metagenomes</taxon>
        <taxon>ecological metagenomes</taxon>
    </lineage>
</organism>
<protein>
    <submittedName>
        <fullName evidence="2">Unannotated protein</fullName>
    </submittedName>
</protein>
<feature type="transmembrane region" description="Helical" evidence="1">
    <location>
        <begin position="294"/>
        <end position="318"/>
    </location>
</feature>
<dbReference type="PANTHER" id="PTHR40400">
    <property type="entry name" value="SLR1512 PROTEIN"/>
    <property type="match status" value="1"/>
</dbReference>
<dbReference type="InterPro" id="IPR010293">
    <property type="entry name" value="Sbt_1"/>
</dbReference>
<dbReference type="EMBL" id="CAEZTU010000013">
    <property type="protein sequence ID" value="CAB4574564.1"/>
    <property type="molecule type" value="Genomic_DNA"/>
</dbReference>
<feature type="transmembrane region" description="Helical" evidence="1">
    <location>
        <begin position="201"/>
        <end position="221"/>
    </location>
</feature>
<accession>A0A6J6EH29</accession>
<name>A0A6J6EH29_9ZZZZ</name>
<evidence type="ECO:0000313" key="2">
    <source>
        <dbReference type="EMBL" id="CAB4574564.1"/>
    </source>
</evidence>
<dbReference type="AlphaFoldDB" id="A0A6J6EH29"/>
<dbReference type="Pfam" id="PF05982">
    <property type="entry name" value="Sbt_1"/>
    <property type="match status" value="1"/>
</dbReference>
<keyword evidence="1" id="KW-0472">Membrane</keyword>
<feature type="transmembrane region" description="Helical" evidence="1">
    <location>
        <begin position="73"/>
        <end position="91"/>
    </location>
</feature>
<feature type="transmembrane region" description="Helical" evidence="1">
    <location>
        <begin position="103"/>
        <end position="124"/>
    </location>
</feature>
<feature type="transmembrane region" description="Helical" evidence="1">
    <location>
        <begin position="12"/>
        <end position="31"/>
    </location>
</feature>
<reference evidence="2" key="1">
    <citation type="submission" date="2020-05" db="EMBL/GenBank/DDBJ databases">
        <authorList>
            <person name="Chiriac C."/>
            <person name="Salcher M."/>
            <person name="Ghai R."/>
            <person name="Kavagutti S V."/>
        </authorList>
    </citation>
    <scope>NUCLEOTIDE SEQUENCE</scope>
</reference>
<feature type="transmembrane region" description="Helical" evidence="1">
    <location>
        <begin position="262"/>
        <end position="287"/>
    </location>
</feature>
<keyword evidence="1" id="KW-1133">Transmembrane helix</keyword>
<feature type="transmembrane region" description="Helical" evidence="1">
    <location>
        <begin position="136"/>
        <end position="155"/>
    </location>
</feature>
<evidence type="ECO:0000256" key="1">
    <source>
        <dbReference type="SAM" id="Phobius"/>
    </source>
</evidence>
<proteinExistence type="predicted"/>
<dbReference type="PANTHER" id="PTHR40400:SF1">
    <property type="entry name" value="SLR1512 PROTEIN"/>
    <property type="match status" value="1"/>
</dbReference>
<gene>
    <name evidence="2" type="ORF">UFOPK1740_00477</name>
</gene>
<sequence>MLRTMDMSIAFNNLTSVAVLVFVLGFIGAIFKSDLRIPDSIYQLISIYLLLGIGLKGGQALKGVSFTEVIKPSLTTLVVGLIVPFLAYYLLQGVKSLTVSQRGAMAAHYGSTSLVTFSAAVLYLENNSIFFEGYSTALLTIMEVPGLVVGIYLASRKYKANVSWGKTFQEILLGKTVLLLVGGLLVGLLTTNTGFDKVSPFFIDLLNGFLVLFLLQLGYLAGSQIGEVKKSGYGLIVFSIIFPILAGFIGAVGGYLSGMSYGGTALLAVLAGSASYIAAPAAVSIALPKEKLGLALTCSIGITFPFNLILGIPIYLAMANFLVN</sequence>
<feature type="transmembrane region" description="Helical" evidence="1">
    <location>
        <begin position="176"/>
        <end position="195"/>
    </location>
</feature>